<evidence type="ECO:0000256" key="8">
    <source>
        <dbReference type="ARBA" id="ARBA00022692"/>
    </source>
</evidence>
<sequence length="655" mass="74871">MPCGDPSVGWRAQLEYQARAAARPGVPSRMPNANYYHGGWWLVGGLAIINSPLSPVRVFYSLVNGSLNIAFILVYLATYYLASFWADQVTKIVPEPYLDEVFHIPQAQAYCSGLFGVWDPKLTTPPGLYLLSTLIGSSYSQYGCIVSRLRSHNVLALIFVLSYAIDSRGLTTLGWKRDRNEPVRKWIRNSRPVSADMLHTGFNIALFPLLFFFSGLYYTDVLSTCVVLAMYRLFLERKGARANTAEGLVWLYLVGLVALAMRQTNIFWGAVFMGALELVRTIKANKEDFKSEQTVSRSWKGVAVDKFQQYSHGNIHDVALKDAGVVDFILCAVSITIATLFHPVIIAIRLWPYILLLVSFAGFVIWNGGVVLGDKSNHVATIHLPQMLYIWPLMAFFSAPLIVPIGVSFLRNLAALLSIPLFPRLVRKYLLVSSYIAITLMVTLLITKYNTIIHPFTLADNRHYMFYVFRYTILRHPLIRYLLAPMYLTCAYLVYLTLSGPWQPSSMSILQTKIINGKLEKQSKHIEIESKDEGAEGPTTSFLLILLATTVLSLITAPLVEPRYFIIPWVIWRLNVPPLRSFTTPARTKQYVRRTRRPSDRVMEFIRYWGWEGHDYRLWLETAWFLLINFVTGYVFLYRGFEWPQEPGLVQRFMW</sequence>
<protein>
    <recommendedName>
        <fullName evidence="5">Dol-P-Glc:Glc(2)Man(9)GlcNAc(2)-PP-Dol alpha-1,2-glucosyltransferase</fullName>
        <ecNumber evidence="4">2.4.1.256</ecNumber>
    </recommendedName>
    <alternativeName>
        <fullName evidence="12">Asparagine-linked glycosylation protein 10</fullName>
    </alternativeName>
</protein>
<dbReference type="Pfam" id="PF04922">
    <property type="entry name" value="DIE2_ALG10"/>
    <property type="match status" value="1"/>
</dbReference>
<keyword evidence="9" id="KW-0256">Endoplasmic reticulum</keyword>
<evidence type="ECO:0000256" key="9">
    <source>
        <dbReference type="ARBA" id="ARBA00022824"/>
    </source>
</evidence>
<comment type="catalytic activity">
    <reaction evidence="14">
        <text>an alpha-D-Glc-(1-&gt;3)-alpha-D-Glc-(1-&gt;3)-alpha-D-Man-(1-&gt;2)-alpha-D-Man-(1-&gt;2)-alpha-D-Man-(1-&gt;3)-[alpha-D-Man-(1-&gt;2)-alpha-D-Man-(1-&gt;3)-[alpha-D-Man-(1-&gt;2)-alpha-D-Man-(1-&gt;6)]-alpha-D-Man-(1-&gt;6)]-beta-D-Man-(1-&gt;4)-beta-D-GlcNAc-(1-&gt;4)-alpha-D-GlcNAc-diphospho-di-trans,poly-cis-dolichol + a di-trans,poly-cis-dolichyl beta-D-glucosyl phosphate = a alpha-D-Glc-(1-&gt;2)-alpha-D-Glc-(1-&gt;3)-alpha-D-Glc-(1-&gt;3)-alpha-D-Man-(1-&gt;2)-alpha-D-Man-(1-&gt;2)-alpha-D-Man-(1-&gt;3)-[alpha-D-Man-(1-&gt;2)-alpha-D-Man-(1-&gt;3)-[alpha-D-Man-(1-&gt;2)-alpha-D-Man-(1-&gt;6)]-alpha-D-Man-(1-&gt;6)]-beta-D-Man-(1-&gt;4)-beta-D-GlcNAc-(1-&gt;4)-alpha-D-GlcNAc-diphospho-di-trans,poly-cis-dolichol + a di-trans,poly-cis-dolichyl phosphate + H(+)</text>
        <dbReference type="Rhea" id="RHEA:29543"/>
        <dbReference type="Rhea" id="RHEA-COMP:19498"/>
        <dbReference type="Rhea" id="RHEA-COMP:19502"/>
        <dbReference type="Rhea" id="RHEA-COMP:19512"/>
        <dbReference type="Rhea" id="RHEA-COMP:19522"/>
        <dbReference type="ChEBI" id="CHEBI:15378"/>
        <dbReference type="ChEBI" id="CHEBI:57525"/>
        <dbReference type="ChEBI" id="CHEBI:57683"/>
        <dbReference type="ChEBI" id="CHEBI:132522"/>
        <dbReference type="ChEBI" id="CHEBI:132523"/>
        <dbReference type="EC" id="2.4.1.256"/>
    </reaction>
    <physiologicalReaction direction="left-to-right" evidence="14">
        <dbReference type="Rhea" id="RHEA:29544"/>
    </physiologicalReaction>
</comment>
<dbReference type="UniPathway" id="UPA00378"/>
<comment type="similarity">
    <text evidence="3">Belongs to the ALG10 glucosyltransferase family.</text>
</comment>
<keyword evidence="11 15" id="KW-0472">Membrane</keyword>
<feature type="transmembrane region" description="Helical" evidence="15">
    <location>
        <begin position="429"/>
        <end position="447"/>
    </location>
</feature>
<evidence type="ECO:0000256" key="5">
    <source>
        <dbReference type="ARBA" id="ARBA00018512"/>
    </source>
</evidence>
<feature type="transmembrane region" description="Helical" evidence="15">
    <location>
        <begin position="351"/>
        <end position="372"/>
    </location>
</feature>
<organism evidence="16 17">
    <name type="scientific">Hyaloscypha hepaticicola</name>
    <dbReference type="NCBI Taxonomy" id="2082293"/>
    <lineage>
        <taxon>Eukaryota</taxon>
        <taxon>Fungi</taxon>
        <taxon>Dikarya</taxon>
        <taxon>Ascomycota</taxon>
        <taxon>Pezizomycotina</taxon>
        <taxon>Leotiomycetes</taxon>
        <taxon>Helotiales</taxon>
        <taxon>Hyaloscyphaceae</taxon>
        <taxon>Hyaloscypha</taxon>
    </lineage>
</organism>
<feature type="transmembrane region" description="Helical" evidence="15">
    <location>
        <begin position="128"/>
        <end position="147"/>
    </location>
</feature>
<evidence type="ECO:0000256" key="12">
    <source>
        <dbReference type="ARBA" id="ARBA00032069"/>
    </source>
</evidence>
<evidence type="ECO:0000256" key="10">
    <source>
        <dbReference type="ARBA" id="ARBA00022989"/>
    </source>
</evidence>
<evidence type="ECO:0000256" key="4">
    <source>
        <dbReference type="ARBA" id="ARBA00011967"/>
    </source>
</evidence>
<evidence type="ECO:0000256" key="7">
    <source>
        <dbReference type="ARBA" id="ARBA00022679"/>
    </source>
</evidence>
<feature type="transmembrane region" description="Helical" evidence="15">
    <location>
        <begin position="541"/>
        <end position="560"/>
    </location>
</feature>
<dbReference type="EC" id="2.4.1.256" evidence="4"/>
<evidence type="ECO:0000313" key="17">
    <source>
        <dbReference type="Proteomes" id="UP000235672"/>
    </source>
</evidence>
<feature type="transmembrane region" description="Helical" evidence="15">
    <location>
        <begin position="478"/>
        <end position="498"/>
    </location>
</feature>
<feature type="transmembrane region" description="Helical" evidence="15">
    <location>
        <begin position="243"/>
        <end position="260"/>
    </location>
</feature>
<evidence type="ECO:0000313" key="16">
    <source>
        <dbReference type="EMBL" id="PMD20180.1"/>
    </source>
</evidence>
<keyword evidence="6" id="KW-0328">Glycosyltransferase</keyword>
<comment type="subcellular location">
    <subcellularLocation>
        <location evidence="1">Endoplasmic reticulum membrane</location>
        <topology evidence="1">Multi-pass membrane protein</topology>
    </subcellularLocation>
</comment>
<keyword evidence="8 15" id="KW-0812">Transmembrane</keyword>
<evidence type="ECO:0000256" key="14">
    <source>
        <dbReference type="ARBA" id="ARBA00048064"/>
    </source>
</evidence>
<dbReference type="PANTHER" id="PTHR12989:SF10">
    <property type="entry name" value="DOL-P-GLC:GLC(2)MAN(9)GLCNAC(2)-PP-DOL ALPHA-1,2-GLUCOSYLTRANSFERASE-RELATED"/>
    <property type="match status" value="1"/>
</dbReference>
<dbReference type="GO" id="GO:0005789">
    <property type="term" value="C:endoplasmic reticulum membrane"/>
    <property type="evidence" value="ECO:0007669"/>
    <property type="project" value="UniProtKB-SubCell"/>
</dbReference>
<feature type="transmembrane region" description="Helical" evidence="15">
    <location>
        <begin position="618"/>
        <end position="637"/>
    </location>
</feature>
<accession>A0A2J6Q1M1</accession>
<dbReference type="EMBL" id="KZ613486">
    <property type="protein sequence ID" value="PMD20180.1"/>
    <property type="molecule type" value="Genomic_DNA"/>
</dbReference>
<dbReference type="PANTHER" id="PTHR12989">
    <property type="entry name" value="ALPHA-1,2-GLUCOSYLTRANSFERASE ALG10"/>
    <property type="match status" value="1"/>
</dbReference>
<keyword evidence="10 15" id="KW-1133">Transmembrane helix</keyword>
<evidence type="ECO:0000256" key="2">
    <source>
        <dbReference type="ARBA" id="ARBA00004922"/>
    </source>
</evidence>
<feature type="transmembrane region" description="Helical" evidence="15">
    <location>
        <begin position="388"/>
        <end position="409"/>
    </location>
</feature>
<evidence type="ECO:0000256" key="11">
    <source>
        <dbReference type="ARBA" id="ARBA00023136"/>
    </source>
</evidence>
<feature type="transmembrane region" description="Helical" evidence="15">
    <location>
        <begin position="154"/>
        <end position="175"/>
    </location>
</feature>
<dbReference type="GO" id="GO:0006488">
    <property type="term" value="P:dolichol-linked oligosaccharide biosynthetic process"/>
    <property type="evidence" value="ECO:0007669"/>
    <property type="project" value="InterPro"/>
</dbReference>
<keyword evidence="17" id="KW-1185">Reference proteome</keyword>
<dbReference type="AlphaFoldDB" id="A0A2J6Q1M1"/>
<evidence type="ECO:0000256" key="1">
    <source>
        <dbReference type="ARBA" id="ARBA00004477"/>
    </source>
</evidence>
<dbReference type="STRING" id="1745343.A0A2J6Q1M1"/>
<name>A0A2J6Q1M1_9HELO</name>
<comment type="function">
    <text evidence="13">Dol-P-Glc:Glc(2)Man(9)GlcNAc(2)-PP-Dol alpha-1,2-glucosyltransferase that operates in the biosynthetic pathway of dolichol-linked oligosaccharides, the glycan precursors employed in protein asparagine (N)-glycosylation. The assembly of dolichol-linked oligosaccharides begins on the cytosolic side of the endoplasmic reticulum membrane and finishes in its lumen. The sequential addition of sugars to dolichol pyrophosphate produces dolichol-linked oligosaccharides containing fourteen sugars, including two GlcNAcs, nine mannoses and three glucoses. Once assembled, the oligosaccharide is transferred from the lipid to nascent proteins by oligosaccharyltransferases. In the lumen of the endoplasmic reticulum, adds the third and last glucose residue from dolichyl phosphate glucose (Dol-P-Glc) onto the lipid-linked oligosaccharide intermediate Glc(2)Man(9)GlcNAc(2)-PP-Dol to produce Glc(3)Man(9)GlcNAc(2)-PP-Dol.</text>
</comment>
<evidence type="ECO:0000256" key="3">
    <source>
        <dbReference type="ARBA" id="ARBA00010600"/>
    </source>
</evidence>
<feature type="transmembrane region" description="Helical" evidence="15">
    <location>
        <begin position="204"/>
        <end position="231"/>
    </location>
</feature>
<comment type="pathway">
    <text evidence="2">Protein modification; protein glycosylation.</text>
</comment>
<feature type="transmembrane region" description="Helical" evidence="15">
    <location>
        <begin position="67"/>
        <end position="86"/>
    </location>
</feature>
<feature type="transmembrane region" description="Helical" evidence="15">
    <location>
        <begin position="39"/>
        <end position="60"/>
    </location>
</feature>
<keyword evidence="7 16" id="KW-0808">Transferase</keyword>
<dbReference type="OrthoDB" id="4769at2759"/>
<evidence type="ECO:0000256" key="6">
    <source>
        <dbReference type="ARBA" id="ARBA00022676"/>
    </source>
</evidence>
<evidence type="ECO:0000256" key="15">
    <source>
        <dbReference type="SAM" id="Phobius"/>
    </source>
</evidence>
<dbReference type="GO" id="GO:0106073">
    <property type="term" value="F:dolichyl pyrophosphate Glc2Man9GlcNAc2 alpha-1,2-glucosyltransferase activity"/>
    <property type="evidence" value="ECO:0007669"/>
    <property type="project" value="UniProtKB-EC"/>
</dbReference>
<reference evidence="16 17" key="1">
    <citation type="submission" date="2016-05" db="EMBL/GenBank/DDBJ databases">
        <title>A degradative enzymes factory behind the ericoid mycorrhizal symbiosis.</title>
        <authorList>
            <consortium name="DOE Joint Genome Institute"/>
            <person name="Martino E."/>
            <person name="Morin E."/>
            <person name="Grelet G."/>
            <person name="Kuo A."/>
            <person name="Kohler A."/>
            <person name="Daghino S."/>
            <person name="Barry K."/>
            <person name="Choi C."/>
            <person name="Cichocki N."/>
            <person name="Clum A."/>
            <person name="Copeland A."/>
            <person name="Hainaut M."/>
            <person name="Haridas S."/>
            <person name="Labutti K."/>
            <person name="Lindquist E."/>
            <person name="Lipzen A."/>
            <person name="Khouja H.-R."/>
            <person name="Murat C."/>
            <person name="Ohm R."/>
            <person name="Olson A."/>
            <person name="Spatafora J."/>
            <person name="Veneault-Fourrey C."/>
            <person name="Henrissat B."/>
            <person name="Grigoriev I."/>
            <person name="Martin F."/>
            <person name="Perotto S."/>
        </authorList>
    </citation>
    <scope>NUCLEOTIDE SEQUENCE [LARGE SCALE GENOMIC DNA]</scope>
    <source>
        <strain evidence="16 17">UAMH 7357</strain>
    </source>
</reference>
<dbReference type="Proteomes" id="UP000235672">
    <property type="component" value="Unassembled WGS sequence"/>
</dbReference>
<feature type="transmembrane region" description="Helical" evidence="15">
    <location>
        <begin position="325"/>
        <end position="345"/>
    </location>
</feature>
<gene>
    <name evidence="16" type="ORF">NA56DRAFT_704994</name>
</gene>
<evidence type="ECO:0000256" key="13">
    <source>
        <dbReference type="ARBA" id="ARBA00044727"/>
    </source>
</evidence>
<proteinExistence type="inferred from homology"/>
<dbReference type="InterPro" id="IPR016900">
    <property type="entry name" value="Alg10"/>
</dbReference>